<gene>
    <name evidence="2" type="ORF">LBV24_10390</name>
</gene>
<keyword evidence="3" id="KW-1185">Reference proteome</keyword>
<dbReference type="InterPro" id="IPR036568">
    <property type="entry name" value="GGCT-like_sf"/>
</dbReference>
<keyword evidence="1" id="KW-0456">Lyase</keyword>
<organism evidence="2 3">
    <name type="scientific">Winogradskyella vincentii</name>
    <dbReference type="NCBI Taxonomy" id="2877122"/>
    <lineage>
        <taxon>Bacteria</taxon>
        <taxon>Pseudomonadati</taxon>
        <taxon>Bacteroidota</taxon>
        <taxon>Flavobacteriia</taxon>
        <taxon>Flavobacteriales</taxon>
        <taxon>Flavobacteriaceae</taxon>
        <taxon>Winogradskyella</taxon>
    </lineage>
</organism>
<dbReference type="Gene3D" id="3.10.490.10">
    <property type="entry name" value="Gamma-glutamyl cyclotransferase-like"/>
    <property type="match status" value="1"/>
</dbReference>
<name>A0ABS7Y120_9FLAO</name>
<dbReference type="EMBL" id="JAIUJS010000004">
    <property type="protein sequence ID" value="MCA0153626.1"/>
    <property type="molecule type" value="Genomic_DNA"/>
</dbReference>
<comment type="caution">
    <text evidence="2">The sequence shown here is derived from an EMBL/GenBank/DDBJ whole genome shotgun (WGS) entry which is preliminary data.</text>
</comment>
<evidence type="ECO:0000313" key="2">
    <source>
        <dbReference type="EMBL" id="MCA0153626.1"/>
    </source>
</evidence>
<dbReference type="PANTHER" id="PTHR12935:SF0">
    <property type="entry name" value="GAMMA-GLUTAMYLCYCLOTRANSFERASE"/>
    <property type="match status" value="1"/>
</dbReference>
<dbReference type="SUPFAM" id="SSF110857">
    <property type="entry name" value="Gamma-glutamyl cyclotransferase-like"/>
    <property type="match status" value="1"/>
</dbReference>
<sequence length="264" mass="30100">MFHYFGYGSNINLKALRAKGVDPLSSQKGRLIGWRLRFNVQHWFKHEGGMGNIEQTNNENDNVEGVVHKCNDESLIPLDKLEAYGIGYDRIEVAIETSNGIIKALTYVGLPAFIDNNCLPTERYKNIIISGAEHAGLTQSYIDNIKSHPIHRMPEYPKFKVTLKDNVVYNEEELSNKTHLTALNGYVFDMRNSRPELDCLFDIFGGKDMTLFHLKRLDSSTGNETINDVINGNIGKEGINYINIYLHEYAKEFNCIGKFVYNQL</sequence>
<dbReference type="InterPro" id="IPR017939">
    <property type="entry name" value="G-Glutamylcylcotransferase"/>
</dbReference>
<reference evidence="3" key="1">
    <citation type="submission" date="2023-07" db="EMBL/GenBank/DDBJ databases">
        <authorList>
            <person name="Yue Y."/>
        </authorList>
    </citation>
    <scope>NUCLEOTIDE SEQUENCE [LARGE SCALE GENOMIC DNA]</scope>
    <source>
        <strain evidence="3">2Y89</strain>
    </source>
</reference>
<proteinExistence type="predicted"/>
<dbReference type="PANTHER" id="PTHR12935">
    <property type="entry name" value="GAMMA-GLUTAMYLCYCLOTRANSFERASE"/>
    <property type="match status" value="1"/>
</dbReference>
<evidence type="ECO:0000256" key="1">
    <source>
        <dbReference type="ARBA" id="ARBA00023239"/>
    </source>
</evidence>
<dbReference type="RefSeq" id="WP_224478579.1">
    <property type="nucleotide sequence ID" value="NZ_JAIUJS010000004.1"/>
</dbReference>
<dbReference type="Proteomes" id="UP001198402">
    <property type="component" value="Unassembled WGS sequence"/>
</dbReference>
<dbReference type="Pfam" id="PF13772">
    <property type="entry name" value="AIG2_2"/>
    <property type="match status" value="1"/>
</dbReference>
<evidence type="ECO:0000313" key="3">
    <source>
        <dbReference type="Proteomes" id="UP001198402"/>
    </source>
</evidence>
<dbReference type="InterPro" id="IPR013024">
    <property type="entry name" value="GGCT-like"/>
</dbReference>
<protein>
    <submittedName>
        <fullName evidence="2">Gamma-glutamylcyclotransferase</fullName>
    </submittedName>
</protein>
<accession>A0ABS7Y120</accession>
<dbReference type="CDD" id="cd06661">
    <property type="entry name" value="GGCT_like"/>
    <property type="match status" value="1"/>
</dbReference>